<dbReference type="Pfam" id="PF14559">
    <property type="entry name" value="TPR_19"/>
    <property type="match status" value="1"/>
</dbReference>
<dbReference type="Pfam" id="PF13181">
    <property type="entry name" value="TPR_8"/>
    <property type="match status" value="1"/>
</dbReference>
<dbReference type="PROSITE" id="PS51257">
    <property type="entry name" value="PROKAR_LIPOPROTEIN"/>
    <property type="match status" value="1"/>
</dbReference>
<evidence type="ECO:0000313" key="1">
    <source>
        <dbReference type="EMBL" id="WXB13275.1"/>
    </source>
</evidence>
<keyword evidence="2" id="KW-1185">Reference proteome</keyword>
<dbReference type="InterPro" id="IPR019734">
    <property type="entry name" value="TPR_rpt"/>
</dbReference>
<organism evidence="1 2">
    <name type="scientific">Pendulispora albinea</name>
    <dbReference type="NCBI Taxonomy" id="2741071"/>
    <lineage>
        <taxon>Bacteria</taxon>
        <taxon>Pseudomonadati</taxon>
        <taxon>Myxococcota</taxon>
        <taxon>Myxococcia</taxon>
        <taxon>Myxococcales</taxon>
        <taxon>Sorangiineae</taxon>
        <taxon>Pendulisporaceae</taxon>
        <taxon>Pendulispora</taxon>
    </lineage>
</organism>
<dbReference type="Proteomes" id="UP001370348">
    <property type="component" value="Chromosome"/>
</dbReference>
<dbReference type="SUPFAM" id="SSF48452">
    <property type="entry name" value="TPR-like"/>
    <property type="match status" value="1"/>
</dbReference>
<name>A0ABZ2LVW4_9BACT</name>
<protein>
    <recommendedName>
        <fullName evidence="3">Tetratricopeptide repeat protein</fullName>
    </recommendedName>
</protein>
<evidence type="ECO:0000313" key="2">
    <source>
        <dbReference type="Proteomes" id="UP001370348"/>
    </source>
</evidence>
<dbReference type="RefSeq" id="WP_394822896.1">
    <property type="nucleotide sequence ID" value="NZ_CP089984.1"/>
</dbReference>
<proteinExistence type="predicted"/>
<reference evidence="1 2" key="1">
    <citation type="submission" date="2021-12" db="EMBL/GenBank/DDBJ databases">
        <title>Discovery of the Pendulisporaceae a myxobacterial family with distinct sporulation behavior and unique specialized metabolism.</title>
        <authorList>
            <person name="Garcia R."/>
            <person name="Popoff A."/>
            <person name="Bader C.D."/>
            <person name="Loehr J."/>
            <person name="Walesch S."/>
            <person name="Walt C."/>
            <person name="Boldt J."/>
            <person name="Bunk B."/>
            <person name="Haeckl F.J.F.P.J."/>
            <person name="Gunesch A.P."/>
            <person name="Birkelbach J."/>
            <person name="Nuebel U."/>
            <person name="Pietschmann T."/>
            <person name="Bach T."/>
            <person name="Mueller R."/>
        </authorList>
    </citation>
    <scope>NUCLEOTIDE SEQUENCE [LARGE SCALE GENOMIC DNA]</scope>
    <source>
        <strain evidence="1 2">MSr11954</strain>
    </source>
</reference>
<dbReference type="EMBL" id="CP089984">
    <property type="protein sequence ID" value="WXB13275.1"/>
    <property type="molecule type" value="Genomic_DNA"/>
</dbReference>
<dbReference type="Gene3D" id="1.25.40.10">
    <property type="entry name" value="Tetratricopeptide repeat domain"/>
    <property type="match status" value="1"/>
</dbReference>
<evidence type="ECO:0008006" key="3">
    <source>
        <dbReference type="Google" id="ProtNLM"/>
    </source>
</evidence>
<sequence>MAGFRVGLRFCTPKGTVTTLACVAFPAALLLGCGPPTSVRGEAAKSNIRAFTKEQNPDRLVEYGKAYANVGDLTRAEQYFAAAINSGGDERKILPMLLRVCIQDGRFQVGIKYAEEHLKQHPADHRSRFLLATLYMGVGDVISARGNLEKVLSARPDDAEAHYAMAVLMRDSHEDPLGADHHFREYLRLQPGGSHAEEAQASLLKSVQ</sequence>
<gene>
    <name evidence="1" type="ORF">LZC94_36205</name>
</gene>
<dbReference type="InterPro" id="IPR011990">
    <property type="entry name" value="TPR-like_helical_dom_sf"/>
</dbReference>
<accession>A0ABZ2LVW4</accession>